<evidence type="ECO:0000259" key="2">
    <source>
        <dbReference type="Pfam" id="PF02517"/>
    </source>
</evidence>
<dbReference type="Pfam" id="PF02517">
    <property type="entry name" value="Rce1-like"/>
    <property type="match status" value="1"/>
</dbReference>
<feature type="transmembrane region" description="Helical" evidence="1">
    <location>
        <begin position="204"/>
        <end position="221"/>
    </location>
</feature>
<feature type="transmembrane region" description="Helical" evidence="1">
    <location>
        <begin position="171"/>
        <end position="192"/>
    </location>
</feature>
<sequence>MADNNSKQSSLYGNYQSWVQRNGFADWALALIWIVVAFGLFQLVGGIVGGLLVISEYGATPNPAEMQALLGQHPDLLIIGNSIGQVLVMGLGTWFITKLHTSGETQLSFLRFNADKNTPKNIGLAVILIFVIQPTIMFLAWINSFLPVPEFFTQMQNTQMKMIESLLTSDLTIWVMLFHVAVVPAICEELLYRGYVMRSFQKNWGILAAIIVSGLLFGMYHVQLSNLLPLATLGIVFAFLTWTSKSVYPAIVAHFVNNAGSVVMGKYYPESAFAKIAPETLPPIFVVIPSLLFSGFIVYFIYKKYTINTA</sequence>
<dbReference type="PANTHER" id="PTHR36435:SF1">
    <property type="entry name" value="CAAX AMINO TERMINAL PROTEASE FAMILY PROTEIN"/>
    <property type="match status" value="1"/>
</dbReference>
<dbReference type="GO" id="GO:0004175">
    <property type="term" value="F:endopeptidase activity"/>
    <property type="evidence" value="ECO:0007669"/>
    <property type="project" value="UniProtKB-ARBA"/>
</dbReference>
<keyword evidence="4" id="KW-1185">Reference proteome</keyword>
<proteinExistence type="predicted"/>
<dbReference type="GO" id="GO:0080120">
    <property type="term" value="P:CAAX-box protein maturation"/>
    <property type="evidence" value="ECO:0007669"/>
    <property type="project" value="UniProtKB-ARBA"/>
</dbReference>
<dbReference type="OrthoDB" id="1523022at2"/>
<evidence type="ECO:0000313" key="4">
    <source>
        <dbReference type="Proteomes" id="UP000324595"/>
    </source>
</evidence>
<dbReference type="InterPro" id="IPR052710">
    <property type="entry name" value="CAAX_protease"/>
</dbReference>
<comment type="caution">
    <text evidence="3">The sequence shown here is derived from an EMBL/GenBank/DDBJ whole genome shotgun (WGS) entry which is preliminary data.</text>
</comment>
<feature type="domain" description="CAAX prenyl protease 2/Lysostaphin resistance protein A-like" evidence="2">
    <location>
        <begin position="172"/>
        <end position="259"/>
    </location>
</feature>
<organism evidence="3 4">
    <name type="scientific">Fodinibius salinus</name>
    <dbReference type="NCBI Taxonomy" id="860790"/>
    <lineage>
        <taxon>Bacteria</taxon>
        <taxon>Pseudomonadati</taxon>
        <taxon>Balneolota</taxon>
        <taxon>Balneolia</taxon>
        <taxon>Balneolales</taxon>
        <taxon>Balneolaceae</taxon>
        <taxon>Fodinibius</taxon>
    </lineage>
</organism>
<reference evidence="3 4" key="1">
    <citation type="submission" date="2019-07" db="EMBL/GenBank/DDBJ databases">
        <title>Genomic Encyclopedia of Archaeal and Bacterial Type Strains, Phase II (KMG-II): from individual species to whole genera.</title>
        <authorList>
            <person name="Goeker M."/>
        </authorList>
    </citation>
    <scope>NUCLEOTIDE SEQUENCE [LARGE SCALE GENOMIC DNA]</scope>
    <source>
        <strain evidence="3 4">DSM 21935</strain>
    </source>
</reference>
<dbReference type="RefSeq" id="WP_148899806.1">
    <property type="nucleotide sequence ID" value="NZ_VNHY01000005.1"/>
</dbReference>
<name>A0A5D3YF79_9BACT</name>
<dbReference type="InterPro" id="IPR003675">
    <property type="entry name" value="Rce1/LyrA-like_dom"/>
</dbReference>
<dbReference type="EMBL" id="VNHY01000005">
    <property type="protein sequence ID" value="TYP91663.1"/>
    <property type="molecule type" value="Genomic_DNA"/>
</dbReference>
<feature type="transmembrane region" description="Helical" evidence="1">
    <location>
        <begin position="76"/>
        <end position="101"/>
    </location>
</feature>
<feature type="transmembrane region" description="Helical" evidence="1">
    <location>
        <begin position="122"/>
        <end position="142"/>
    </location>
</feature>
<dbReference type="Proteomes" id="UP000324595">
    <property type="component" value="Unassembled WGS sequence"/>
</dbReference>
<protein>
    <recommendedName>
        <fullName evidence="2">CAAX prenyl protease 2/Lysostaphin resistance protein A-like domain-containing protein</fullName>
    </recommendedName>
</protein>
<keyword evidence="1" id="KW-0472">Membrane</keyword>
<feature type="transmembrane region" description="Helical" evidence="1">
    <location>
        <begin position="27"/>
        <end position="54"/>
    </location>
</feature>
<keyword evidence="1" id="KW-0812">Transmembrane</keyword>
<gene>
    <name evidence="3" type="ORF">LX73_2487</name>
</gene>
<dbReference type="AlphaFoldDB" id="A0A5D3YF79"/>
<accession>A0A5D3YF79</accession>
<evidence type="ECO:0000256" key="1">
    <source>
        <dbReference type="SAM" id="Phobius"/>
    </source>
</evidence>
<keyword evidence="1" id="KW-1133">Transmembrane helix</keyword>
<evidence type="ECO:0000313" key="3">
    <source>
        <dbReference type="EMBL" id="TYP91663.1"/>
    </source>
</evidence>
<feature type="transmembrane region" description="Helical" evidence="1">
    <location>
        <begin position="280"/>
        <end position="302"/>
    </location>
</feature>
<dbReference type="PANTHER" id="PTHR36435">
    <property type="entry name" value="SLR1288 PROTEIN"/>
    <property type="match status" value="1"/>
</dbReference>